<dbReference type="Pfam" id="PF01594">
    <property type="entry name" value="AI-2E_transport"/>
    <property type="match status" value="1"/>
</dbReference>
<keyword evidence="9" id="KW-1185">Reference proteome</keyword>
<feature type="transmembrane region" description="Helical" evidence="7">
    <location>
        <begin position="267"/>
        <end position="286"/>
    </location>
</feature>
<dbReference type="PANTHER" id="PTHR21716">
    <property type="entry name" value="TRANSMEMBRANE PROTEIN"/>
    <property type="match status" value="1"/>
</dbReference>
<dbReference type="EMBL" id="CP045121">
    <property type="protein sequence ID" value="QIN79214.1"/>
    <property type="molecule type" value="Genomic_DNA"/>
</dbReference>
<evidence type="ECO:0000256" key="5">
    <source>
        <dbReference type="ARBA" id="ARBA00023136"/>
    </source>
</evidence>
<evidence type="ECO:0000313" key="8">
    <source>
        <dbReference type="EMBL" id="QIN79214.1"/>
    </source>
</evidence>
<dbReference type="KEGG" id="rmar:GBA65_12565"/>
<dbReference type="GO" id="GO:0005886">
    <property type="term" value="C:plasma membrane"/>
    <property type="evidence" value="ECO:0007669"/>
    <property type="project" value="UniProtKB-SubCell"/>
</dbReference>
<reference evidence="8 9" key="1">
    <citation type="submission" date="2019-10" db="EMBL/GenBank/DDBJ databases">
        <title>Rubrobacter sp nov SCSIO 52915 isolated from a deep-sea sediment in the South China Sea.</title>
        <authorList>
            <person name="Chen R.W."/>
        </authorList>
    </citation>
    <scope>NUCLEOTIDE SEQUENCE [LARGE SCALE GENOMIC DNA]</scope>
    <source>
        <strain evidence="8 9">SCSIO 52915</strain>
    </source>
</reference>
<organism evidence="8 9">
    <name type="scientific">Rubrobacter marinus</name>
    <dbReference type="NCBI Taxonomy" id="2653852"/>
    <lineage>
        <taxon>Bacteria</taxon>
        <taxon>Bacillati</taxon>
        <taxon>Actinomycetota</taxon>
        <taxon>Rubrobacteria</taxon>
        <taxon>Rubrobacterales</taxon>
        <taxon>Rubrobacteraceae</taxon>
        <taxon>Rubrobacter</taxon>
    </lineage>
</organism>
<dbReference type="AlphaFoldDB" id="A0A6G8PY91"/>
<protein>
    <submittedName>
        <fullName evidence="8">AI-2E family transporter</fullName>
    </submittedName>
</protein>
<feature type="region of interest" description="Disordered" evidence="6">
    <location>
        <begin position="339"/>
        <end position="367"/>
    </location>
</feature>
<feature type="transmembrane region" description="Helical" evidence="7">
    <location>
        <begin position="35"/>
        <end position="53"/>
    </location>
</feature>
<feature type="transmembrane region" description="Helical" evidence="7">
    <location>
        <begin position="60"/>
        <end position="82"/>
    </location>
</feature>
<feature type="transmembrane region" description="Helical" evidence="7">
    <location>
        <begin position="231"/>
        <end position="260"/>
    </location>
</feature>
<gene>
    <name evidence="8" type="ORF">GBA65_12565</name>
</gene>
<comment type="similarity">
    <text evidence="2">Belongs to the autoinducer-2 exporter (AI-2E) (TC 2.A.86) family.</text>
</comment>
<dbReference type="RefSeq" id="WP_166396875.1">
    <property type="nucleotide sequence ID" value="NZ_CP045121.1"/>
</dbReference>
<evidence type="ECO:0000256" key="1">
    <source>
        <dbReference type="ARBA" id="ARBA00004141"/>
    </source>
</evidence>
<evidence type="ECO:0000256" key="2">
    <source>
        <dbReference type="ARBA" id="ARBA00009773"/>
    </source>
</evidence>
<dbReference type="Proteomes" id="UP000502706">
    <property type="component" value="Chromosome"/>
</dbReference>
<evidence type="ECO:0000313" key="9">
    <source>
        <dbReference type="Proteomes" id="UP000502706"/>
    </source>
</evidence>
<feature type="transmembrane region" description="Helical" evidence="7">
    <location>
        <begin position="298"/>
        <end position="331"/>
    </location>
</feature>
<feature type="transmembrane region" description="Helical" evidence="7">
    <location>
        <begin position="12"/>
        <end position="29"/>
    </location>
</feature>
<feature type="transmembrane region" description="Helical" evidence="7">
    <location>
        <begin position="149"/>
        <end position="167"/>
    </location>
</feature>
<dbReference type="PANTHER" id="PTHR21716:SF62">
    <property type="entry name" value="TRANSPORT PROTEIN YDBI-RELATED"/>
    <property type="match status" value="1"/>
</dbReference>
<evidence type="ECO:0000256" key="6">
    <source>
        <dbReference type="SAM" id="MobiDB-lite"/>
    </source>
</evidence>
<feature type="transmembrane region" description="Helical" evidence="7">
    <location>
        <begin position="203"/>
        <end position="225"/>
    </location>
</feature>
<keyword evidence="4 7" id="KW-1133">Transmembrane helix</keyword>
<dbReference type="InterPro" id="IPR002549">
    <property type="entry name" value="AI-2E-like"/>
</dbReference>
<evidence type="ECO:0000256" key="7">
    <source>
        <dbReference type="SAM" id="Phobius"/>
    </source>
</evidence>
<proteinExistence type="inferred from homology"/>
<comment type="subcellular location">
    <subcellularLocation>
        <location evidence="1">Membrane</location>
        <topology evidence="1">Multi-pass membrane protein</topology>
    </subcellularLocation>
</comment>
<keyword evidence="5 7" id="KW-0472">Membrane</keyword>
<evidence type="ECO:0000256" key="3">
    <source>
        <dbReference type="ARBA" id="ARBA00022692"/>
    </source>
</evidence>
<keyword evidence="3 7" id="KW-0812">Transmembrane</keyword>
<evidence type="ECO:0000256" key="4">
    <source>
        <dbReference type="ARBA" id="ARBA00022989"/>
    </source>
</evidence>
<dbReference type="GO" id="GO:0055085">
    <property type="term" value="P:transmembrane transport"/>
    <property type="evidence" value="ECO:0007669"/>
    <property type="project" value="TreeGrafter"/>
</dbReference>
<accession>A0A6G8PY91</accession>
<sequence>MGSGLLQSARFALVLGLIVAGGLLLYELIGVVEVLVLALLIALVLAPAVDFLVRLGLPRSLALIAVVMGVVVALGLLGYIVLPLLLDQGGEFLARAPGVVRRVQDYVQATGERYPFLGGSGGVASLDLTEAVQQVIQRAGELWRITTRGAGLLLQALGAVVMALYMVSNPRPLLNGILALFPLNRRGRVEEILDLIRRRVSGWILGQLAAMALIFVLTWISLVILDVEFAFTFAVLTGVLEIVPFFGPIIAAVPPILVAFVDSPTKALLVVVVYVVIHQVEAHVVSPMVMARSVRLHPVVVILAVLAMGDLLGLAGIILAVPTAAVVTVLLDELYVKPLGAAPNDGEEPAPPTDERERAGRTGASRP</sequence>
<name>A0A6G8PY91_9ACTN</name>